<reference evidence="6 7" key="1">
    <citation type="submission" date="2016-11" db="EMBL/GenBank/DDBJ databases">
        <authorList>
            <person name="Jaros S."/>
            <person name="Januszkiewicz K."/>
            <person name="Wedrychowicz H."/>
        </authorList>
    </citation>
    <scope>NUCLEOTIDE SEQUENCE [LARGE SCALE GENOMIC DNA]</scope>
    <source>
        <strain evidence="6 7">DSM 21120</strain>
    </source>
</reference>
<evidence type="ECO:0000259" key="4">
    <source>
        <dbReference type="PROSITE" id="PS51071"/>
    </source>
</evidence>
<dbReference type="GO" id="GO:0097367">
    <property type="term" value="F:carbohydrate derivative binding"/>
    <property type="evidence" value="ECO:0007669"/>
    <property type="project" value="InterPro"/>
</dbReference>
<gene>
    <name evidence="6" type="ORF">SAMN02745245_01465</name>
</gene>
<evidence type="ECO:0000256" key="2">
    <source>
        <dbReference type="ARBA" id="ARBA00023125"/>
    </source>
</evidence>
<dbReference type="InterPro" id="IPR046348">
    <property type="entry name" value="SIS_dom_sf"/>
</dbReference>
<dbReference type="PANTHER" id="PTHR30514:SF18">
    <property type="entry name" value="RPIR-FAMILY TRANSCRIPTIONAL REGULATOR"/>
    <property type="match status" value="1"/>
</dbReference>
<dbReference type="InterPro" id="IPR001347">
    <property type="entry name" value="SIS_dom"/>
</dbReference>
<feature type="domain" description="HTH rpiR-type" evidence="4">
    <location>
        <begin position="12"/>
        <end position="88"/>
    </location>
</feature>
<dbReference type="InterPro" id="IPR035472">
    <property type="entry name" value="RpiR-like_SIS"/>
</dbReference>
<dbReference type="RefSeq" id="WP_073185061.1">
    <property type="nucleotide sequence ID" value="NZ_FQXI01000011.1"/>
</dbReference>
<keyword evidence="7" id="KW-1185">Reference proteome</keyword>
<dbReference type="Pfam" id="PF01418">
    <property type="entry name" value="HTH_6"/>
    <property type="match status" value="1"/>
</dbReference>
<dbReference type="GO" id="GO:1901135">
    <property type="term" value="P:carbohydrate derivative metabolic process"/>
    <property type="evidence" value="ECO:0007669"/>
    <property type="project" value="InterPro"/>
</dbReference>
<accession>A0A1M5TGY9</accession>
<dbReference type="Proteomes" id="UP000184032">
    <property type="component" value="Unassembled WGS sequence"/>
</dbReference>
<dbReference type="SUPFAM" id="SSF46689">
    <property type="entry name" value="Homeodomain-like"/>
    <property type="match status" value="1"/>
</dbReference>
<dbReference type="SUPFAM" id="SSF53697">
    <property type="entry name" value="SIS domain"/>
    <property type="match status" value="1"/>
</dbReference>
<dbReference type="InterPro" id="IPR000281">
    <property type="entry name" value="HTH_RpiR"/>
</dbReference>
<dbReference type="PANTHER" id="PTHR30514">
    <property type="entry name" value="GLUCOKINASE"/>
    <property type="match status" value="1"/>
</dbReference>
<dbReference type="Pfam" id="PF01380">
    <property type="entry name" value="SIS"/>
    <property type="match status" value="1"/>
</dbReference>
<evidence type="ECO:0000256" key="3">
    <source>
        <dbReference type="ARBA" id="ARBA00023163"/>
    </source>
</evidence>
<dbReference type="AlphaFoldDB" id="A0A1M5TGY9"/>
<organism evidence="6 7">
    <name type="scientific">Anaerosphaera aminiphila DSM 21120</name>
    <dbReference type="NCBI Taxonomy" id="1120995"/>
    <lineage>
        <taxon>Bacteria</taxon>
        <taxon>Bacillati</taxon>
        <taxon>Bacillota</taxon>
        <taxon>Tissierellia</taxon>
        <taxon>Tissierellales</taxon>
        <taxon>Peptoniphilaceae</taxon>
        <taxon>Anaerosphaera</taxon>
    </lineage>
</organism>
<protein>
    <submittedName>
        <fullName evidence="6">Transcriptional regulator, RpiR family</fullName>
    </submittedName>
</protein>
<dbReference type="Gene3D" id="3.40.50.10490">
    <property type="entry name" value="Glucose-6-phosphate isomerase like protein, domain 1"/>
    <property type="match status" value="1"/>
</dbReference>
<sequence>MNNLEDLNTSSENILEKIDNNLDCFSKTHRKIAVYILENYDKAVFQTSSQLAKLCDVSESSVIRFANAIDYDGYSDMQKELQNFLKEKITVTQRLESISENTSDEMEILYNVLQKSVSDINWLIHNINENTFSKVVELLSNSKRVYLSGSRSSYSVTYFLGLGLKWIRDDVFVLDGINRDFDMLSKIEPDDVLLSVSLPRYLNTTLEVHEYAYKKGAQTICITDTITSPLVKFSTVPLLINNELLSFSDNLIPVMCVVTGILNSVAAKNSGSKDKIKHLETFWNELGIYQKYNNL</sequence>
<dbReference type="Gene3D" id="1.10.10.10">
    <property type="entry name" value="Winged helix-like DNA-binding domain superfamily/Winged helix DNA-binding domain"/>
    <property type="match status" value="1"/>
</dbReference>
<keyword evidence="1" id="KW-0805">Transcription regulation</keyword>
<dbReference type="PROSITE" id="PS51464">
    <property type="entry name" value="SIS"/>
    <property type="match status" value="1"/>
</dbReference>
<dbReference type="InterPro" id="IPR047640">
    <property type="entry name" value="RpiR-like"/>
</dbReference>
<evidence type="ECO:0000313" key="6">
    <source>
        <dbReference type="EMBL" id="SHH50022.1"/>
    </source>
</evidence>
<keyword evidence="3" id="KW-0804">Transcription</keyword>
<dbReference type="GO" id="GO:0003677">
    <property type="term" value="F:DNA binding"/>
    <property type="evidence" value="ECO:0007669"/>
    <property type="project" value="UniProtKB-KW"/>
</dbReference>
<dbReference type="CDD" id="cd05013">
    <property type="entry name" value="SIS_RpiR"/>
    <property type="match status" value="1"/>
</dbReference>
<evidence type="ECO:0000313" key="7">
    <source>
        <dbReference type="Proteomes" id="UP000184032"/>
    </source>
</evidence>
<name>A0A1M5TGY9_9FIRM</name>
<dbReference type="GO" id="GO:0003700">
    <property type="term" value="F:DNA-binding transcription factor activity"/>
    <property type="evidence" value="ECO:0007669"/>
    <property type="project" value="InterPro"/>
</dbReference>
<dbReference type="EMBL" id="FQXI01000011">
    <property type="protein sequence ID" value="SHH50022.1"/>
    <property type="molecule type" value="Genomic_DNA"/>
</dbReference>
<dbReference type="PROSITE" id="PS51071">
    <property type="entry name" value="HTH_RPIR"/>
    <property type="match status" value="1"/>
</dbReference>
<evidence type="ECO:0000256" key="1">
    <source>
        <dbReference type="ARBA" id="ARBA00023015"/>
    </source>
</evidence>
<evidence type="ECO:0000259" key="5">
    <source>
        <dbReference type="PROSITE" id="PS51464"/>
    </source>
</evidence>
<dbReference type="STRING" id="1120995.SAMN02745245_01465"/>
<dbReference type="OrthoDB" id="2930at2"/>
<dbReference type="InterPro" id="IPR009057">
    <property type="entry name" value="Homeodomain-like_sf"/>
</dbReference>
<keyword evidence="2" id="KW-0238">DNA-binding</keyword>
<dbReference type="InterPro" id="IPR036388">
    <property type="entry name" value="WH-like_DNA-bd_sf"/>
</dbReference>
<feature type="domain" description="SIS" evidence="5">
    <location>
        <begin position="135"/>
        <end position="275"/>
    </location>
</feature>
<proteinExistence type="predicted"/>